<reference evidence="1 2" key="1">
    <citation type="submission" date="2021-01" db="EMBL/GenBank/DDBJ databases">
        <title>Whole genome shotgun sequence of Actinoplanes couchii NBRC 106145.</title>
        <authorList>
            <person name="Komaki H."/>
            <person name="Tamura T."/>
        </authorList>
    </citation>
    <scope>NUCLEOTIDE SEQUENCE [LARGE SCALE GENOMIC DNA]</scope>
    <source>
        <strain evidence="1 2">NBRC 106145</strain>
    </source>
</reference>
<sequence>MIDAQTLRDTLPGQWRVLASTFPMWLSGRRINPTFSYGLLPGPDLRFSDDVGYRTPAGKQRRISGVDRFDPDSGWFTWRGRGVLSVLTSRWRVEHLSDDRDLIVLTFDRSLVTPAGLDVIGRGPDPRPGARDRLPELTATDLQWLP</sequence>
<name>A0ABQ3XS09_9ACTN</name>
<dbReference type="RefSeq" id="WP_203808902.1">
    <property type="nucleotide sequence ID" value="NZ_BAAAQE010000050.1"/>
</dbReference>
<dbReference type="Proteomes" id="UP000612282">
    <property type="component" value="Unassembled WGS sequence"/>
</dbReference>
<proteinExistence type="predicted"/>
<keyword evidence="2" id="KW-1185">Reference proteome</keyword>
<organism evidence="1 2">
    <name type="scientific">Actinoplanes couchii</name>
    <dbReference type="NCBI Taxonomy" id="403638"/>
    <lineage>
        <taxon>Bacteria</taxon>
        <taxon>Bacillati</taxon>
        <taxon>Actinomycetota</taxon>
        <taxon>Actinomycetes</taxon>
        <taxon>Micromonosporales</taxon>
        <taxon>Micromonosporaceae</taxon>
        <taxon>Actinoplanes</taxon>
    </lineage>
</organism>
<dbReference type="EMBL" id="BOMG01000120">
    <property type="protein sequence ID" value="GID61185.1"/>
    <property type="molecule type" value="Genomic_DNA"/>
</dbReference>
<evidence type="ECO:0000313" key="1">
    <source>
        <dbReference type="EMBL" id="GID61185.1"/>
    </source>
</evidence>
<protein>
    <recommendedName>
        <fullName evidence="3">Lipocalin-like domain-containing protein</fullName>
    </recommendedName>
</protein>
<accession>A0ABQ3XS09</accession>
<comment type="caution">
    <text evidence="1">The sequence shown here is derived from an EMBL/GenBank/DDBJ whole genome shotgun (WGS) entry which is preliminary data.</text>
</comment>
<gene>
    <name evidence="1" type="ORF">Aco03nite_095890</name>
</gene>
<evidence type="ECO:0008006" key="3">
    <source>
        <dbReference type="Google" id="ProtNLM"/>
    </source>
</evidence>
<evidence type="ECO:0000313" key="2">
    <source>
        <dbReference type="Proteomes" id="UP000612282"/>
    </source>
</evidence>